<organism evidence="2 3">
    <name type="scientific">Cercospora berteroae</name>
    <dbReference type="NCBI Taxonomy" id="357750"/>
    <lineage>
        <taxon>Eukaryota</taxon>
        <taxon>Fungi</taxon>
        <taxon>Dikarya</taxon>
        <taxon>Ascomycota</taxon>
        <taxon>Pezizomycotina</taxon>
        <taxon>Dothideomycetes</taxon>
        <taxon>Dothideomycetidae</taxon>
        <taxon>Mycosphaerellales</taxon>
        <taxon>Mycosphaerellaceae</taxon>
        <taxon>Cercospora</taxon>
    </lineage>
</organism>
<keyword evidence="3" id="KW-1185">Reference proteome</keyword>
<evidence type="ECO:0000313" key="3">
    <source>
        <dbReference type="Proteomes" id="UP000237631"/>
    </source>
</evidence>
<evidence type="ECO:0000313" key="2">
    <source>
        <dbReference type="EMBL" id="PPJ57511.1"/>
    </source>
</evidence>
<feature type="signal peptide" evidence="1">
    <location>
        <begin position="1"/>
        <end position="31"/>
    </location>
</feature>
<reference evidence="3" key="1">
    <citation type="journal article" date="2017" name="bioRxiv">
        <title>Conservation of a gene cluster reveals novel cercosporin biosynthetic mechanisms and extends production to the genus Colletotrichum.</title>
        <authorList>
            <person name="de Jonge R."/>
            <person name="Ebert M.K."/>
            <person name="Huitt-Roehl C.R."/>
            <person name="Pal P."/>
            <person name="Suttle J.C."/>
            <person name="Spanner R.E."/>
            <person name="Neubauer J.D."/>
            <person name="Jurick W.M.II."/>
            <person name="Stott K.A."/>
            <person name="Secor G.A."/>
            <person name="Thomma B.P.H.J."/>
            <person name="Van de Peer Y."/>
            <person name="Townsend C.A."/>
            <person name="Bolton M.D."/>
        </authorList>
    </citation>
    <scope>NUCLEOTIDE SEQUENCE [LARGE SCALE GENOMIC DNA]</scope>
    <source>
        <strain evidence="3">CBS538.71</strain>
    </source>
</reference>
<protein>
    <recommendedName>
        <fullName evidence="4">DUF4185 domain-containing protein</fullName>
    </recommendedName>
</protein>
<dbReference type="Proteomes" id="UP000237631">
    <property type="component" value="Unassembled WGS sequence"/>
</dbReference>
<dbReference type="AlphaFoldDB" id="A0A2S6CCN4"/>
<feature type="chain" id="PRO_5015518078" description="DUF4185 domain-containing protein" evidence="1">
    <location>
        <begin position="32"/>
        <end position="450"/>
    </location>
</feature>
<sequence length="450" mass="48740">MEQRATRRLWNPVWTMKMAFTLLACAAPALALPLPQNSITAGNTTTTVPIMKTAIYVANVTDPALTRDSCGSSRIGDRVLWTCRDTQGYDTQTGKPIALPIMTNSAAWTDLSASGGPLLAPGPVGAGSNGSNPILQMYGGNALTMPTYYPLQDTQCPDSGACEDGTRYVVWPDQPPLISQQGSDGSAVAYTWIPNQQLRGVNNGITINPLYHLYKETYTPSADANAPPKVEIISTSFYGENAIGYGRYGSTIRDNMAYLYGQTADRETLLARVSPDRIEDRTAYQYYQAATQTWTSSSPVFNTSTVSTAAPKFFNSTSYSTVAEARDLQSTYVIPNAGLGGQGTFYYSSYFSRFIWIGQSVGLDGGSATFYITASPSPEGPWAEPRQLFVGQDGDHEIVGGYSLQAHPALLPSGPQVASEKGIYLSWTQQWRESTVGSGYTTPLVYLEFE</sequence>
<name>A0A2S6CCN4_9PEZI</name>
<gene>
    <name evidence="2" type="ORF">CBER1_06234</name>
</gene>
<dbReference type="EMBL" id="PNEN01000492">
    <property type="protein sequence ID" value="PPJ57511.1"/>
    <property type="molecule type" value="Genomic_DNA"/>
</dbReference>
<dbReference type="OrthoDB" id="2583188at2759"/>
<proteinExistence type="predicted"/>
<comment type="caution">
    <text evidence="2">The sequence shown here is derived from an EMBL/GenBank/DDBJ whole genome shotgun (WGS) entry which is preliminary data.</text>
</comment>
<evidence type="ECO:0000256" key="1">
    <source>
        <dbReference type="SAM" id="SignalP"/>
    </source>
</evidence>
<evidence type="ECO:0008006" key="4">
    <source>
        <dbReference type="Google" id="ProtNLM"/>
    </source>
</evidence>
<keyword evidence="1" id="KW-0732">Signal</keyword>
<accession>A0A2S6CCN4</accession>